<accession>W4KLL7</accession>
<dbReference type="InParanoid" id="W4KLL7"/>
<evidence type="ECO:0000256" key="1">
    <source>
        <dbReference type="SAM" id="MobiDB-lite"/>
    </source>
</evidence>
<feature type="transmembrane region" description="Helical" evidence="2">
    <location>
        <begin position="323"/>
        <end position="343"/>
    </location>
</feature>
<feature type="transmembrane region" description="Helical" evidence="2">
    <location>
        <begin position="259"/>
        <end position="279"/>
    </location>
</feature>
<dbReference type="AlphaFoldDB" id="W4KLL7"/>
<dbReference type="GeneID" id="20674016"/>
<feature type="transmembrane region" description="Helical" evidence="2">
    <location>
        <begin position="223"/>
        <end position="253"/>
    </location>
</feature>
<proteinExistence type="predicted"/>
<keyword evidence="2" id="KW-0812">Transmembrane</keyword>
<organism evidence="3 4">
    <name type="scientific">Heterobasidion irregulare (strain TC 32-1)</name>
    <dbReference type="NCBI Taxonomy" id="747525"/>
    <lineage>
        <taxon>Eukaryota</taxon>
        <taxon>Fungi</taxon>
        <taxon>Dikarya</taxon>
        <taxon>Basidiomycota</taxon>
        <taxon>Agaricomycotina</taxon>
        <taxon>Agaricomycetes</taxon>
        <taxon>Russulales</taxon>
        <taxon>Bondarzewiaceae</taxon>
        <taxon>Heterobasidion</taxon>
        <taxon>Heterobasidion annosum species complex</taxon>
    </lineage>
</organism>
<sequence>MAVDPFLGTKAQKSFIATSPYTCFSLTCAVGLILIFLPPAVVVQAIVVLVMISITFRLVAEHVDFSSTSYYKVLVPGLLVRSSGAYALPDPTMLYGPVPAGRVRIRMLFELAMAFDALRLRNVIQLVGILVFHAALIVFAALQVHETRTALVRLQDCDGSVDFVKCGGPHTLFRKVEPFLVVVPCIIALAWLVLLWFVKALYAEFGWAIFRVVGANPATKTMYQFYQIMICLLKFDFFCFTGVTIQLLIIVLSSSSAEFGLTVTAIPVVLVLLFGCGVAVQREIRWMMISSLVLMLAAETYLYKLVRFFEPSSEAQYETTRATLTTFTIVAFLLLLATFGIGLRCLNDFGKGLVSSKTYDAPLFRRKRGSNANSEPKEDGGELEPRLSIE</sequence>
<feature type="region of interest" description="Disordered" evidence="1">
    <location>
        <begin position="367"/>
        <end position="390"/>
    </location>
</feature>
<dbReference type="KEGG" id="hir:HETIRDRAFT_424995"/>
<dbReference type="Proteomes" id="UP000030671">
    <property type="component" value="Unassembled WGS sequence"/>
</dbReference>
<feature type="compositionally biased region" description="Basic and acidic residues" evidence="1">
    <location>
        <begin position="375"/>
        <end position="390"/>
    </location>
</feature>
<dbReference type="RefSeq" id="XP_009542742.1">
    <property type="nucleotide sequence ID" value="XM_009544447.1"/>
</dbReference>
<dbReference type="HOGENOM" id="CLU_029564_0_0_1"/>
<feature type="transmembrane region" description="Helical" evidence="2">
    <location>
        <begin position="179"/>
        <end position="202"/>
    </location>
</feature>
<dbReference type="PANTHER" id="PTHR34391">
    <property type="entry name" value="UPF0658 GOLGI APPARATUS MEMBRANE PROTEIN C1952.10C-RELATED"/>
    <property type="match status" value="1"/>
</dbReference>
<evidence type="ECO:0000256" key="2">
    <source>
        <dbReference type="SAM" id="Phobius"/>
    </source>
</evidence>
<feature type="transmembrane region" description="Helical" evidence="2">
    <location>
        <begin position="123"/>
        <end position="144"/>
    </location>
</feature>
<evidence type="ECO:0008006" key="5">
    <source>
        <dbReference type="Google" id="ProtNLM"/>
    </source>
</evidence>
<name>W4KLL7_HETIT</name>
<dbReference type="PANTHER" id="PTHR34391:SF1">
    <property type="entry name" value="UPF0658 GOLGI APPARATUS MEMBRANE PROTEIN C1952.10C-RELATED"/>
    <property type="match status" value="1"/>
</dbReference>
<dbReference type="InterPro" id="IPR040410">
    <property type="entry name" value="UPF0658_Golgi"/>
</dbReference>
<protein>
    <recommendedName>
        <fullName evidence="5">TRP C-terminal domain-containing protein</fullName>
    </recommendedName>
</protein>
<dbReference type="EMBL" id="KI925455">
    <property type="protein sequence ID" value="ETW85941.1"/>
    <property type="molecule type" value="Genomic_DNA"/>
</dbReference>
<dbReference type="GO" id="GO:0005794">
    <property type="term" value="C:Golgi apparatus"/>
    <property type="evidence" value="ECO:0007669"/>
    <property type="project" value="TreeGrafter"/>
</dbReference>
<evidence type="ECO:0000313" key="3">
    <source>
        <dbReference type="EMBL" id="ETW85941.1"/>
    </source>
</evidence>
<keyword evidence="2" id="KW-0472">Membrane</keyword>
<keyword evidence="2" id="KW-1133">Transmembrane helix</keyword>
<reference evidence="3 4" key="1">
    <citation type="journal article" date="2012" name="New Phytol.">
        <title>Insight into trade-off between wood decay and parasitism from the genome of a fungal forest pathogen.</title>
        <authorList>
            <person name="Olson A."/>
            <person name="Aerts A."/>
            <person name="Asiegbu F."/>
            <person name="Belbahri L."/>
            <person name="Bouzid O."/>
            <person name="Broberg A."/>
            <person name="Canback B."/>
            <person name="Coutinho P.M."/>
            <person name="Cullen D."/>
            <person name="Dalman K."/>
            <person name="Deflorio G."/>
            <person name="van Diepen L.T."/>
            <person name="Dunand C."/>
            <person name="Duplessis S."/>
            <person name="Durling M."/>
            <person name="Gonthier P."/>
            <person name="Grimwood J."/>
            <person name="Fossdal C.G."/>
            <person name="Hansson D."/>
            <person name="Henrissat B."/>
            <person name="Hietala A."/>
            <person name="Himmelstrand K."/>
            <person name="Hoffmeister D."/>
            <person name="Hogberg N."/>
            <person name="James T.Y."/>
            <person name="Karlsson M."/>
            <person name="Kohler A."/>
            <person name="Kues U."/>
            <person name="Lee Y.H."/>
            <person name="Lin Y.C."/>
            <person name="Lind M."/>
            <person name="Lindquist E."/>
            <person name="Lombard V."/>
            <person name="Lucas S."/>
            <person name="Lunden K."/>
            <person name="Morin E."/>
            <person name="Murat C."/>
            <person name="Park J."/>
            <person name="Raffaello T."/>
            <person name="Rouze P."/>
            <person name="Salamov A."/>
            <person name="Schmutz J."/>
            <person name="Solheim H."/>
            <person name="Stahlberg J."/>
            <person name="Velez H."/>
            <person name="de Vries R.P."/>
            <person name="Wiebenga A."/>
            <person name="Woodward S."/>
            <person name="Yakovlev I."/>
            <person name="Garbelotto M."/>
            <person name="Martin F."/>
            <person name="Grigoriev I.V."/>
            <person name="Stenlid J."/>
        </authorList>
    </citation>
    <scope>NUCLEOTIDE SEQUENCE [LARGE SCALE GENOMIC DNA]</scope>
    <source>
        <strain evidence="3 4">TC 32-1</strain>
    </source>
</reference>
<feature type="transmembrane region" description="Helical" evidence="2">
    <location>
        <begin position="286"/>
        <end position="303"/>
    </location>
</feature>
<dbReference type="OrthoDB" id="2448307at2759"/>
<evidence type="ECO:0000313" key="4">
    <source>
        <dbReference type="Proteomes" id="UP000030671"/>
    </source>
</evidence>
<gene>
    <name evidence="3" type="ORF">HETIRDRAFT_424995</name>
</gene>
<dbReference type="eggNOG" id="ENOG502RRZT">
    <property type="taxonomic scope" value="Eukaryota"/>
</dbReference>
<keyword evidence="4" id="KW-1185">Reference proteome</keyword>